<keyword evidence="3" id="KW-1185">Reference proteome</keyword>
<protein>
    <recommendedName>
        <fullName evidence="4">Metal-dependent hydrolase</fullName>
    </recommendedName>
</protein>
<proteinExistence type="predicted"/>
<gene>
    <name evidence="2" type="ORF">BM613_12720</name>
</gene>
<evidence type="ECO:0000313" key="2">
    <source>
        <dbReference type="EMBL" id="PWI56638.1"/>
    </source>
</evidence>
<reference evidence="2 3" key="1">
    <citation type="submission" date="2016-11" db="EMBL/GenBank/DDBJ databases">
        <title>Comparative genomics of Acidibacillus ferroxidans species.</title>
        <authorList>
            <person name="Oliveira G."/>
            <person name="Nunes G."/>
            <person name="Oliveira R."/>
            <person name="Araujo F."/>
            <person name="Salim A."/>
            <person name="Scholte L."/>
            <person name="Morais D."/>
            <person name="Nancucheo I."/>
            <person name="Johnson D.B."/>
            <person name="Grail B."/>
            <person name="Bittencourt J."/>
            <person name="Valadares R."/>
        </authorList>
    </citation>
    <scope>NUCLEOTIDE SEQUENCE [LARGE SCALE GENOMIC DNA]</scope>
    <source>
        <strain evidence="2 3">Y002</strain>
    </source>
</reference>
<keyword evidence="1" id="KW-1133">Transmembrane helix</keyword>
<evidence type="ECO:0000313" key="3">
    <source>
        <dbReference type="Proteomes" id="UP000245380"/>
    </source>
</evidence>
<sequence length="197" mass="21811">MLYRTHQAFGLFCTSVALVDITHTPIFSLAGAGALALSAFASPLPDVDQPESTIAKMVFPLAWACELLHITHRTFTHSFVAAGLWFWLAFTFQKAHIEIAGLHLALFPILFAGGAIGYLSHIAIDMLNRMGQQLFWPFPQRYAFYLVSSNGIANELSKYVFFVAFIVVAFYSLALQAPFVRAIFAAVHHAFPIFPLA</sequence>
<feature type="transmembrane region" description="Helical" evidence="1">
    <location>
        <begin position="156"/>
        <end position="174"/>
    </location>
</feature>
<dbReference type="OrthoDB" id="5459053at2"/>
<keyword evidence="1" id="KW-0812">Transmembrane</keyword>
<dbReference type="Pfam" id="PF04307">
    <property type="entry name" value="YdjM"/>
    <property type="match status" value="1"/>
</dbReference>
<feature type="transmembrane region" description="Helical" evidence="1">
    <location>
        <begin position="104"/>
        <end position="124"/>
    </location>
</feature>
<dbReference type="Proteomes" id="UP000245380">
    <property type="component" value="Unassembled WGS sequence"/>
</dbReference>
<dbReference type="PANTHER" id="PTHR35531:SF1">
    <property type="entry name" value="INNER MEMBRANE PROTEIN YBCI-RELATED"/>
    <property type="match status" value="1"/>
</dbReference>
<dbReference type="PANTHER" id="PTHR35531">
    <property type="entry name" value="INNER MEMBRANE PROTEIN YBCI-RELATED"/>
    <property type="match status" value="1"/>
</dbReference>
<keyword evidence="1" id="KW-0472">Membrane</keyword>
<dbReference type="EMBL" id="MPDK01000032">
    <property type="protein sequence ID" value="PWI56638.1"/>
    <property type="molecule type" value="Genomic_DNA"/>
</dbReference>
<dbReference type="AlphaFoldDB" id="A0A2U3D5V0"/>
<evidence type="ECO:0000256" key="1">
    <source>
        <dbReference type="SAM" id="Phobius"/>
    </source>
</evidence>
<organism evidence="2 3">
    <name type="scientific">Sulfoacidibacillus thermotolerans</name>
    <name type="common">Acidibacillus sulfuroxidans</name>
    <dbReference type="NCBI Taxonomy" id="1765684"/>
    <lineage>
        <taxon>Bacteria</taxon>
        <taxon>Bacillati</taxon>
        <taxon>Bacillota</taxon>
        <taxon>Bacilli</taxon>
        <taxon>Bacillales</taxon>
        <taxon>Alicyclobacillaceae</taxon>
        <taxon>Sulfoacidibacillus</taxon>
    </lineage>
</organism>
<dbReference type="InterPro" id="IPR007404">
    <property type="entry name" value="YdjM-like"/>
</dbReference>
<comment type="caution">
    <text evidence="2">The sequence shown here is derived from an EMBL/GenBank/DDBJ whole genome shotgun (WGS) entry which is preliminary data.</text>
</comment>
<name>A0A2U3D5V0_SULT2</name>
<evidence type="ECO:0008006" key="4">
    <source>
        <dbReference type="Google" id="ProtNLM"/>
    </source>
</evidence>
<feature type="transmembrane region" description="Helical" evidence="1">
    <location>
        <begin position="75"/>
        <end position="92"/>
    </location>
</feature>
<accession>A0A2U3D5V0</accession>